<keyword evidence="3" id="KW-0121">Carboxypeptidase</keyword>
<evidence type="ECO:0000313" key="3">
    <source>
        <dbReference type="EMBL" id="MFC0477947.1"/>
    </source>
</evidence>
<protein>
    <submittedName>
        <fullName evidence="3">D-alanyl-D-alanine carboxypeptidase family protein</fullName>
    </submittedName>
</protein>
<keyword evidence="3" id="KW-0378">Hydrolase</keyword>
<dbReference type="Pfam" id="PF02557">
    <property type="entry name" value="VanY"/>
    <property type="match status" value="1"/>
</dbReference>
<dbReference type="InterPro" id="IPR052179">
    <property type="entry name" value="DD-CPase-like"/>
</dbReference>
<name>A0ABV6KY73_9BACI</name>
<dbReference type="GO" id="GO:0004180">
    <property type="term" value="F:carboxypeptidase activity"/>
    <property type="evidence" value="ECO:0007669"/>
    <property type="project" value="UniProtKB-KW"/>
</dbReference>
<feature type="domain" description="D-alanyl-D-alanine carboxypeptidase-like core" evidence="2">
    <location>
        <begin position="137"/>
        <end position="265"/>
    </location>
</feature>
<feature type="region of interest" description="Disordered" evidence="1">
    <location>
        <begin position="31"/>
        <end position="74"/>
    </location>
</feature>
<sequence>MRKYLLSIAGITLLLSGCDFSKIPYLNNNQKEETTQTDEQKDNEPIVDQENNGQNDSTEGAAGDSTQDQDSLPEGPTLEAIFFNDVKEVDGKQVIQNPLNVLALVNKMFALPESYNPTDLVKPNVSFSFGDQTIEKSLMRQEAAVALENMFAEAKTSGIELYAVSGYRSYERQRIIFDAEVKKSGEEKAMQVVAVPGNSEHQSGLAMDISAKSANLSLTESFGETNEGKWLAANAHKYGFILRYPKGKETITGYQYEPWHFRYVGVDAAQTIFEKNITLEEYFDIVEKI</sequence>
<evidence type="ECO:0000313" key="4">
    <source>
        <dbReference type="Proteomes" id="UP001589738"/>
    </source>
</evidence>
<dbReference type="InterPro" id="IPR003709">
    <property type="entry name" value="VanY-like_core_dom"/>
</dbReference>
<dbReference type="PROSITE" id="PS51257">
    <property type="entry name" value="PROKAR_LIPOPROTEIN"/>
    <property type="match status" value="1"/>
</dbReference>
<dbReference type="Gene3D" id="3.30.1380.10">
    <property type="match status" value="1"/>
</dbReference>
<accession>A0ABV6KY73</accession>
<keyword evidence="3" id="KW-0645">Protease</keyword>
<evidence type="ECO:0000256" key="1">
    <source>
        <dbReference type="SAM" id="MobiDB-lite"/>
    </source>
</evidence>
<organism evidence="3 4">
    <name type="scientific">Robertmurraya beringensis</name>
    <dbReference type="NCBI Taxonomy" id="641660"/>
    <lineage>
        <taxon>Bacteria</taxon>
        <taxon>Bacillati</taxon>
        <taxon>Bacillota</taxon>
        <taxon>Bacilli</taxon>
        <taxon>Bacillales</taxon>
        <taxon>Bacillaceae</taxon>
        <taxon>Robertmurraya</taxon>
    </lineage>
</organism>
<comment type="caution">
    <text evidence="3">The sequence shown here is derived from an EMBL/GenBank/DDBJ whole genome shotgun (WGS) entry which is preliminary data.</text>
</comment>
<feature type="compositionally biased region" description="Polar residues" evidence="1">
    <location>
        <begin position="49"/>
        <end position="70"/>
    </location>
</feature>
<feature type="compositionally biased region" description="Basic and acidic residues" evidence="1">
    <location>
        <begin position="31"/>
        <end position="44"/>
    </location>
</feature>
<dbReference type="EMBL" id="JBHLUU010000126">
    <property type="protein sequence ID" value="MFC0477947.1"/>
    <property type="molecule type" value="Genomic_DNA"/>
</dbReference>
<keyword evidence="4" id="KW-1185">Reference proteome</keyword>
<proteinExistence type="predicted"/>
<evidence type="ECO:0000259" key="2">
    <source>
        <dbReference type="Pfam" id="PF02557"/>
    </source>
</evidence>
<reference evidence="3 4" key="1">
    <citation type="submission" date="2024-09" db="EMBL/GenBank/DDBJ databases">
        <authorList>
            <person name="Sun Q."/>
            <person name="Mori K."/>
        </authorList>
    </citation>
    <scope>NUCLEOTIDE SEQUENCE [LARGE SCALE GENOMIC DNA]</scope>
    <source>
        <strain evidence="3 4">CGMCC 1.9126</strain>
    </source>
</reference>
<dbReference type="InterPro" id="IPR058193">
    <property type="entry name" value="VanY/YodJ_core_dom"/>
</dbReference>
<dbReference type="SUPFAM" id="SSF55166">
    <property type="entry name" value="Hedgehog/DD-peptidase"/>
    <property type="match status" value="1"/>
</dbReference>
<dbReference type="RefSeq" id="WP_160549059.1">
    <property type="nucleotide sequence ID" value="NZ_JBHLUU010000126.1"/>
</dbReference>
<dbReference type="Proteomes" id="UP001589738">
    <property type="component" value="Unassembled WGS sequence"/>
</dbReference>
<dbReference type="PANTHER" id="PTHR34385">
    <property type="entry name" value="D-ALANYL-D-ALANINE CARBOXYPEPTIDASE"/>
    <property type="match status" value="1"/>
</dbReference>
<gene>
    <name evidence="3" type="ORF">ACFFHF_22420</name>
</gene>
<dbReference type="PANTHER" id="PTHR34385:SF1">
    <property type="entry name" value="PEPTIDOGLYCAN L-ALANYL-D-GLUTAMATE ENDOPEPTIDASE CWLK"/>
    <property type="match status" value="1"/>
</dbReference>
<dbReference type="CDD" id="cd14852">
    <property type="entry name" value="LD-carboxypeptidase"/>
    <property type="match status" value="1"/>
</dbReference>
<dbReference type="InterPro" id="IPR009045">
    <property type="entry name" value="Zn_M74/Hedgehog-like"/>
</dbReference>